<evidence type="ECO:0000313" key="2">
    <source>
        <dbReference type="EMBL" id="KAK0466807.1"/>
    </source>
</evidence>
<evidence type="ECO:0000259" key="1">
    <source>
        <dbReference type="Pfam" id="PF18803"/>
    </source>
</evidence>
<dbReference type="RefSeq" id="XP_060337399.1">
    <property type="nucleotide sequence ID" value="XM_060476498.1"/>
</dbReference>
<protein>
    <recommendedName>
        <fullName evidence="1">CxC2-like cysteine cluster KDZ transposase-associated domain-containing protein</fullName>
    </recommendedName>
</protein>
<dbReference type="GeneID" id="85360046"/>
<dbReference type="Proteomes" id="UP001175211">
    <property type="component" value="Unassembled WGS sequence"/>
</dbReference>
<keyword evidence="3" id="KW-1185">Reference proteome</keyword>
<organism evidence="2 3">
    <name type="scientific">Armillaria tabescens</name>
    <name type="common">Ringless honey mushroom</name>
    <name type="synonym">Agaricus tabescens</name>
    <dbReference type="NCBI Taxonomy" id="1929756"/>
    <lineage>
        <taxon>Eukaryota</taxon>
        <taxon>Fungi</taxon>
        <taxon>Dikarya</taxon>
        <taxon>Basidiomycota</taxon>
        <taxon>Agaricomycotina</taxon>
        <taxon>Agaricomycetes</taxon>
        <taxon>Agaricomycetidae</taxon>
        <taxon>Agaricales</taxon>
        <taxon>Marasmiineae</taxon>
        <taxon>Physalacriaceae</taxon>
        <taxon>Desarmillaria</taxon>
    </lineage>
</organism>
<reference evidence="2" key="1">
    <citation type="submission" date="2023-06" db="EMBL/GenBank/DDBJ databases">
        <authorList>
            <consortium name="Lawrence Berkeley National Laboratory"/>
            <person name="Ahrendt S."/>
            <person name="Sahu N."/>
            <person name="Indic B."/>
            <person name="Wong-Bajracharya J."/>
            <person name="Merenyi Z."/>
            <person name="Ke H.-M."/>
            <person name="Monk M."/>
            <person name="Kocsube S."/>
            <person name="Drula E."/>
            <person name="Lipzen A."/>
            <person name="Balint B."/>
            <person name="Henrissat B."/>
            <person name="Andreopoulos B."/>
            <person name="Martin F.M."/>
            <person name="Harder C.B."/>
            <person name="Rigling D."/>
            <person name="Ford K.L."/>
            <person name="Foster G.D."/>
            <person name="Pangilinan J."/>
            <person name="Papanicolaou A."/>
            <person name="Barry K."/>
            <person name="LaButti K."/>
            <person name="Viragh M."/>
            <person name="Koriabine M."/>
            <person name="Yan M."/>
            <person name="Riley R."/>
            <person name="Champramary S."/>
            <person name="Plett K.L."/>
            <person name="Tsai I.J."/>
            <person name="Slot J."/>
            <person name="Sipos G."/>
            <person name="Plett J."/>
            <person name="Nagy L.G."/>
            <person name="Grigoriev I.V."/>
        </authorList>
    </citation>
    <scope>NUCLEOTIDE SEQUENCE</scope>
    <source>
        <strain evidence="2">CCBAS 213</strain>
    </source>
</reference>
<dbReference type="EMBL" id="JAUEPS010000003">
    <property type="protein sequence ID" value="KAK0466807.1"/>
    <property type="molecule type" value="Genomic_DNA"/>
</dbReference>
<dbReference type="Pfam" id="PF18803">
    <property type="entry name" value="CxC2"/>
    <property type="match status" value="1"/>
</dbReference>
<comment type="caution">
    <text evidence="2">The sequence shown here is derived from an EMBL/GenBank/DDBJ whole genome shotgun (WGS) entry which is preliminary data.</text>
</comment>
<name>A0AA39NJH8_ARMTA</name>
<proteinExistence type="predicted"/>
<dbReference type="Pfam" id="PF18758">
    <property type="entry name" value="KDZ"/>
    <property type="match status" value="1"/>
</dbReference>
<sequence>MVLRSKRKTATLTQRKRIKQWIPGASTEDAEVHQDDPHFQDWLPAHMGVSSKRCFWMNTLGSLGSHVLGVKLLQRKSPSTDVPPATNVSCTATSEWTGTFFKRTTLGVLGLVMALGHDPDTCCPTPLRGQLHVLDLEGIQTVHVDYCDCMQSLPHGDDISDAGSIPPAVVYVERTCQPPSQFQAFMRMVREWRYLKLLKRMLDKSPRDLKGLTPGKLPIPVGSLAVKCPACPWPGINLEEGWENDTMNLWKYISNAARDPSLVNGAGFVVAQESFRKHVAEYGKCIPYDPSDCRDHQAVKLVTSKHGAGLAMSRVATVDCARHDAKGPGAVTILDHSEEQVWMDYIFCSRMQQSTLQHIVVSYDINCQWSKKLWERIAIYPSSMTPHQDPGDFVYLIPKFHLPAHIPSCHVKYSFNKTPYVGLTNREAPEHGWSRLNQLAASLKVMGPGGYLDTLDNHIGDYNYRKSALMGSTLLKGILEAIPARTLHSAVYAEFTASLPKQDVQCWSEAIEAWERDPVNAVNPFETTVAFHLTLAQEEATEIAKIAAHEIQEHDKGAQEVNEDMAESTAKSADFTEENSEDIFVVRHEVRPSTMILQGVELESDQ</sequence>
<evidence type="ECO:0000313" key="3">
    <source>
        <dbReference type="Proteomes" id="UP001175211"/>
    </source>
</evidence>
<accession>A0AA39NJH8</accession>
<gene>
    <name evidence="2" type="ORF">EV420DRAFT_1635847</name>
</gene>
<feature type="domain" description="CxC2-like cysteine cluster KDZ transposase-associated" evidence="1">
    <location>
        <begin position="108"/>
        <end position="156"/>
    </location>
</feature>
<dbReference type="InterPro" id="IPR040521">
    <property type="entry name" value="KDZ"/>
</dbReference>
<dbReference type="AlphaFoldDB" id="A0AA39NJH8"/>
<dbReference type="InterPro" id="IPR041457">
    <property type="entry name" value="CxC2_KDZ-assoc"/>
</dbReference>